<protein>
    <submittedName>
        <fullName evidence="2">Uncharacterized protein</fullName>
    </submittedName>
</protein>
<reference evidence="3" key="1">
    <citation type="submission" date="2011-02" db="EMBL/GenBank/DDBJ databases">
        <title>The Genome Sequence of Capsaspora owczarzaki ATCC 30864.</title>
        <authorList>
            <person name="Russ C."/>
            <person name="Cuomo C."/>
            <person name="Burger G."/>
            <person name="Gray M.W."/>
            <person name="Holland P.W.H."/>
            <person name="King N."/>
            <person name="Lang F.B.F."/>
            <person name="Roger A.J."/>
            <person name="Ruiz-Trillo I."/>
            <person name="Young S.K."/>
            <person name="Zeng Q."/>
            <person name="Gargeya S."/>
            <person name="Alvarado L."/>
            <person name="Berlin A."/>
            <person name="Chapman S.B."/>
            <person name="Chen Z."/>
            <person name="Freedman E."/>
            <person name="Gellesch M."/>
            <person name="Goldberg J."/>
            <person name="Griggs A."/>
            <person name="Gujja S."/>
            <person name="Heilman E."/>
            <person name="Heiman D."/>
            <person name="Howarth C."/>
            <person name="Mehta T."/>
            <person name="Neiman D."/>
            <person name="Pearson M."/>
            <person name="Roberts A."/>
            <person name="Saif S."/>
            <person name="Shea T."/>
            <person name="Shenoy N."/>
            <person name="Sisk P."/>
            <person name="Stolte C."/>
            <person name="Sykes S."/>
            <person name="White J."/>
            <person name="Yandava C."/>
            <person name="Haas B."/>
            <person name="Nusbaum C."/>
            <person name="Birren B."/>
        </authorList>
    </citation>
    <scope>NUCLEOTIDE SEQUENCE</scope>
    <source>
        <strain evidence="3">ATCC 30864</strain>
    </source>
</reference>
<name>A0A0D2WQT3_CAPO3</name>
<feature type="region of interest" description="Disordered" evidence="1">
    <location>
        <begin position="78"/>
        <end position="128"/>
    </location>
</feature>
<dbReference type="EMBL" id="KE346366">
    <property type="protein sequence ID" value="KJE94085.1"/>
    <property type="molecule type" value="Genomic_DNA"/>
</dbReference>
<dbReference type="InParanoid" id="A0A0D2WQT3"/>
<dbReference type="AlphaFoldDB" id="A0A0D2WQT3"/>
<proteinExistence type="predicted"/>
<keyword evidence="3" id="KW-1185">Reference proteome</keyword>
<evidence type="ECO:0000256" key="1">
    <source>
        <dbReference type="SAM" id="MobiDB-lite"/>
    </source>
</evidence>
<organism evidence="2 3">
    <name type="scientific">Capsaspora owczarzaki (strain ATCC 30864)</name>
    <dbReference type="NCBI Taxonomy" id="595528"/>
    <lineage>
        <taxon>Eukaryota</taxon>
        <taxon>Filasterea</taxon>
        <taxon>Capsaspora</taxon>
    </lineage>
</organism>
<accession>A0A0D2WQT3</accession>
<evidence type="ECO:0000313" key="3">
    <source>
        <dbReference type="Proteomes" id="UP000008743"/>
    </source>
</evidence>
<gene>
    <name evidence="2" type="ORF">CAOG_009793</name>
</gene>
<dbReference type="Proteomes" id="UP000008743">
    <property type="component" value="Unassembled WGS sequence"/>
</dbReference>
<sequence length="128" mass="13536">MYLLKEVHSVSQNGTGYTARWSSSGVPSAFRAFRHCEPSSLCSQTRIATIDFWRSSGATPDSEISKFELSELCASLSDSKSLSGCSGAGCPAASTRSSHDMRTCSSNYRHSEAGEGAYDGSDATSDSA</sequence>
<evidence type="ECO:0000313" key="2">
    <source>
        <dbReference type="EMBL" id="KJE94085.1"/>
    </source>
</evidence>